<keyword evidence="2" id="KW-1133">Transmembrane helix</keyword>
<feature type="compositionally biased region" description="Low complexity" evidence="1">
    <location>
        <begin position="555"/>
        <end position="581"/>
    </location>
</feature>
<keyword evidence="2" id="KW-0472">Membrane</keyword>
<feature type="transmembrane region" description="Helical" evidence="2">
    <location>
        <begin position="515"/>
        <end position="537"/>
    </location>
</feature>
<feature type="transmembrane region" description="Helical" evidence="2">
    <location>
        <begin position="137"/>
        <end position="163"/>
    </location>
</feature>
<evidence type="ECO:0000256" key="2">
    <source>
        <dbReference type="SAM" id="Phobius"/>
    </source>
</evidence>
<comment type="caution">
    <text evidence="3">The sequence shown here is derived from an EMBL/GenBank/DDBJ whole genome shotgun (WGS) entry which is preliminary data.</text>
</comment>
<sequence>MGVGFVDAASIGQFEPLSPASTLAVWLPVIPRAFEADEADATLTALRRLTSTPHSLPIETEWGGMTVDIALVGTTPSILTSTRPLLAGISALHAAMAAGAALAGAAVLALAVRALVARRRALLRLVTARGASDRARAGALALGTGVLALIGAAPAAGIVAVWLGGPPLTAVLAVGGVVLLAATTAALDGVLVERAGARLDDAERRRSRIRNAVDVGLVLLALAAAILVVLAPAETRAAPPPLAVLLPAVVAAAGCVIALRLAPLVVRAFEAAARRGRGLVALLGPARAGRDATTGVVPVLALVIAVTSAVLGAGLLATVQQGVDVAARSQLGADVRLDSAYLGPEQLAEVDGLAGVRAVATVASDPDIEIEFPDGEGRITVYVVDPAAFAAASTSPLVIPEAGALVSHTVEQRLAGDALVIGRDEVPITDEAPDDGPFGRASAWIVVSPTTAEQLRVEARPRALLVAAAPDDRVQVRTALAEKFAAAGTVRTIDEVLAVRRGAPAVSALVTGTTIAVAAAAALTVLAAVLALTAGAAGRARVFGLLRALGAPRAPSTRSCSGSCCPRSSSPFPSESQRASCCFRCSRARATCGSSRAAERRRRSPSASTSRPSSWGRSSAS</sequence>
<keyword evidence="4" id="KW-1185">Reference proteome</keyword>
<evidence type="ECO:0000256" key="1">
    <source>
        <dbReference type="SAM" id="MobiDB-lite"/>
    </source>
</evidence>
<proteinExistence type="predicted"/>
<organism evidence="3 4">
    <name type="scientific">Homoserinibacter gongjuensis</name>
    <dbReference type="NCBI Taxonomy" id="1162968"/>
    <lineage>
        <taxon>Bacteria</taxon>
        <taxon>Bacillati</taxon>
        <taxon>Actinomycetota</taxon>
        <taxon>Actinomycetes</taxon>
        <taxon>Micrococcales</taxon>
        <taxon>Microbacteriaceae</taxon>
        <taxon>Homoserinibacter</taxon>
    </lineage>
</organism>
<reference evidence="4" key="1">
    <citation type="journal article" date="2019" name="Int. J. Syst. Evol. Microbiol.">
        <title>The Global Catalogue of Microorganisms (GCM) 10K type strain sequencing project: providing services to taxonomists for standard genome sequencing and annotation.</title>
        <authorList>
            <consortium name="The Broad Institute Genomics Platform"/>
            <consortium name="The Broad Institute Genome Sequencing Center for Infectious Disease"/>
            <person name="Wu L."/>
            <person name="Ma J."/>
        </authorList>
    </citation>
    <scope>NUCLEOTIDE SEQUENCE [LARGE SCALE GENOMIC DNA]</scope>
    <source>
        <strain evidence="4">NBRC 108755</strain>
    </source>
</reference>
<accession>A0ABQ6JMX1</accession>
<feature type="transmembrane region" description="Helical" evidence="2">
    <location>
        <begin position="169"/>
        <end position="191"/>
    </location>
</feature>
<feature type="transmembrane region" description="Helical" evidence="2">
    <location>
        <begin position="212"/>
        <end position="233"/>
    </location>
</feature>
<feature type="region of interest" description="Disordered" evidence="1">
    <location>
        <begin position="552"/>
        <end position="621"/>
    </location>
</feature>
<protein>
    <recommendedName>
        <fullName evidence="5">FtsX-like permease family protein</fullName>
    </recommendedName>
</protein>
<dbReference type="Proteomes" id="UP001157069">
    <property type="component" value="Unassembled WGS sequence"/>
</dbReference>
<evidence type="ECO:0000313" key="3">
    <source>
        <dbReference type="EMBL" id="GMA89636.1"/>
    </source>
</evidence>
<feature type="transmembrane region" description="Helical" evidence="2">
    <location>
        <begin position="91"/>
        <end position="116"/>
    </location>
</feature>
<feature type="transmembrane region" description="Helical" evidence="2">
    <location>
        <begin position="296"/>
        <end position="319"/>
    </location>
</feature>
<feature type="transmembrane region" description="Helical" evidence="2">
    <location>
        <begin position="245"/>
        <end position="266"/>
    </location>
</feature>
<feature type="compositionally biased region" description="Low complexity" evidence="1">
    <location>
        <begin position="605"/>
        <end position="621"/>
    </location>
</feature>
<gene>
    <name evidence="3" type="ORF">GCM10025869_01650</name>
</gene>
<dbReference type="RefSeq" id="WP_284296998.1">
    <property type="nucleotide sequence ID" value="NZ_BSVA01000001.1"/>
</dbReference>
<evidence type="ECO:0000313" key="4">
    <source>
        <dbReference type="Proteomes" id="UP001157069"/>
    </source>
</evidence>
<dbReference type="EMBL" id="BSVA01000001">
    <property type="protein sequence ID" value="GMA89636.1"/>
    <property type="molecule type" value="Genomic_DNA"/>
</dbReference>
<evidence type="ECO:0008006" key="5">
    <source>
        <dbReference type="Google" id="ProtNLM"/>
    </source>
</evidence>
<name>A0ABQ6JMX1_9MICO</name>
<keyword evidence="2" id="KW-0812">Transmembrane</keyword>